<evidence type="ECO:0000256" key="5">
    <source>
        <dbReference type="ARBA" id="ARBA00023274"/>
    </source>
</evidence>
<evidence type="ECO:0000256" key="6">
    <source>
        <dbReference type="PIRNR" id="PIRNR029764"/>
    </source>
</evidence>
<sequence>MNTSKGARDVLKRTSDFLQSGLVSEQPAWYKPVAYHPPQRMENKVVRPEKFDGLRKLRVPTRNGDLYKTRLRPADFKYSLIKPQQLKFFEDKIRNVFYKQHPWELADPKSLIENEHTIDNKNQDWSRMKQLTKKLDGESVVQRTMYIIKNENLTLTEAYEKAKFEYYRLKIENETEMNVVREEHEMYGAVYQKSLLEQGFDKETEFIQKWKVRALDETKIVEAKSSNQISELGADEDAPIDEEAIFSELREEEDFGDVPEGQSTQ</sequence>
<accession>A0A9P8P6R6</accession>
<dbReference type="Proteomes" id="UP000769157">
    <property type="component" value="Unassembled WGS sequence"/>
</dbReference>
<reference evidence="7" key="2">
    <citation type="submission" date="2021-01" db="EMBL/GenBank/DDBJ databases">
        <authorList>
            <person name="Schikora-Tamarit M.A."/>
        </authorList>
    </citation>
    <scope>NUCLEOTIDE SEQUENCE</scope>
    <source>
        <strain evidence="7">CBS6075</strain>
    </source>
</reference>
<dbReference type="AlphaFoldDB" id="A0A9P8P6R6"/>
<comment type="subcellular location">
    <subcellularLocation>
        <location evidence="1 6">Mitochondrion</location>
    </subcellularLocation>
</comment>
<name>A0A9P8P6R6_9ASCO</name>
<dbReference type="PANTHER" id="PTHR37799">
    <property type="entry name" value="37S RIBOSOMAL PROTEIN S25, MITOCHONDRIAL"/>
    <property type="match status" value="1"/>
</dbReference>
<dbReference type="PIRSF" id="PIRSF029764">
    <property type="entry name" value="RSM25"/>
    <property type="match status" value="1"/>
</dbReference>
<keyword evidence="4 6" id="KW-0496">Mitochondrion</keyword>
<dbReference type="PANTHER" id="PTHR37799:SF1">
    <property type="entry name" value="SMALL RIBOSOMAL SUBUNIT PROTEIN MS23"/>
    <property type="match status" value="1"/>
</dbReference>
<proteinExistence type="inferred from homology"/>
<keyword evidence="3 6" id="KW-0689">Ribosomal protein</keyword>
<organism evidence="7 8">
    <name type="scientific">Ogataea philodendri</name>
    <dbReference type="NCBI Taxonomy" id="1378263"/>
    <lineage>
        <taxon>Eukaryota</taxon>
        <taxon>Fungi</taxon>
        <taxon>Dikarya</taxon>
        <taxon>Ascomycota</taxon>
        <taxon>Saccharomycotina</taxon>
        <taxon>Pichiomycetes</taxon>
        <taxon>Pichiales</taxon>
        <taxon>Pichiaceae</taxon>
        <taxon>Ogataea</taxon>
    </lineage>
</organism>
<evidence type="ECO:0000256" key="2">
    <source>
        <dbReference type="ARBA" id="ARBA00009864"/>
    </source>
</evidence>
<evidence type="ECO:0000256" key="3">
    <source>
        <dbReference type="ARBA" id="ARBA00022980"/>
    </source>
</evidence>
<evidence type="ECO:0000256" key="1">
    <source>
        <dbReference type="ARBA" id="ARBA00004173"/>
    </source>
</evidence>
<keyword evidence="8" id="KW-1185">Reference proteome</keyword>
<comment type="caution">
    <text evidence="7">The sequence shown here is derived from an EMBL/GenBank/DDBJ whole genome shotgun (WGS) entry which is preliminary data.</text>
</comment>
<dbReference type="EMBL" id="JAEUBE010000295">
    <property type="protein sequence ID" value="KAH3665979.1"/>
    <property type="molecule type" value="Genomic_DNA"/>
</dbReference>
<dbReference type="InterPro" id="IPR016939">
    <property type="entry name" value="Ribosomal_mS23_fun"/>
</dbReference>
<evidence type="ECO:0000313" key="8">
    <source>
        <dbReference type="Proteomes" id="UP000769157"/>
    </source>
</evidence>
<dbReference type="GO" id="GO:0005763">
    <property type="term" value="C:mitochondrial small ribosomal subunit"/>
    <property type="evidence" value="ECO:0007669"/>
    <property type="project" value="UniProtKB-UniRule"/>
</dbReference>
<dbReference type="RefSeq" id="XP_046061183.1">
    <property type="nucleotide sequence ID" value="XM_046205217.1"/>
</dbReference>
<keyword evidence="5 6" id="KW-0687">Ribonucleoprotein</keyword>
<dbReference type="GeneID" id="70236133"/>
<dbReference type="OrthoDB" id="5542239at2759"/>
<comment type="similarity">
    <text evidence="2">Belongs to the mitochondrion-specific ribosomal protein mS23 family.</text>
</comment>
<dbReference type="Pfam" id="PF13741">
    <property type="entry name" value="MRP-S25"/>
    <property type="match status" value="1"/>
</dbReference>
<reference evidence="7" key="1">
    <citation type="journal article" date="2021" name="Open Biol.">
        <title>Shared evolutionary footprints suggest mitochondrial oxidative damage underlies multiple complex I losses in fungi.</title>
        <authorList>
            <person name="Schikora-Tamarit M.A."/>
            <person name="Marcet-Houben M."/>
            <person name="Nosek J."/>
            <person name="Gabaldon T."/>
        </authorList>
    </citation>
    <scope>NUCLEOTIDE SEQUENCE</scope>
    <source>
        <strain evidence="7">CBS6075</strain>
    </source>
</reference>
<dbReference type="GO" id="GO:0003735">
    <property type="term" value="F:structural constituent of ribosome"/>
    <property type="evidence" value="ECO:0007669"/>
    <property type="project" value="UniProtKB-UniRule"/>
</dbReference>
<gene>
    <name evidence="7" type="ORF">OGAPHI_004168</name>
</gene>
<comment type="subunit">
    <text evidence="6">Component of the mitochondrial small ribosomal subunit.</text>
</comment>
<protein>
    <recommendedName>
        <fullName evidence="6">37S ribosomal protein S25, mitochondrial</fullName>
    </recommendedName>
</protein>
<evidence type="ECO:0000313" key="7">
    <source>
        <dbReference type="EMBL" id="KAH3665979.1"/>
    </source>
</evidence>
<evidence type="ECO:0000256" key="4">
    <source>
        <dbReference type="ARBA" id="ARBA00023128"/>
    </source>
</evidence>